<dbReference type="GO" id="GO:0006508">
    <property type="term" value="P:proteolysis"/>
    <property type="evidence" value="ECO:0007669"/>
    <property type="project" value="UniProtKB-KW"/>
</dbReference>
<feature type="active site" description="Charge relay system" evidence="8 9">
    <location>
        <position position="216"/>
    </location>
</feature>
<dbReference type="Gene3D" id="3.40.50.200">
    <property type="entry name" value="Peptidase S8/S53 domain"/>
    <property type="match status" value="1"/>
</dbReference>
<dbReference type="InterPro" id="IPR003137">
    <property type="entry name" value="PA_domain"/>
</dbReference>
<dbReference type="EMBL" id="ML977044">
    <property type="protein sequence ID" value="KAF1948991.1"/>
    <property type="molecule type" value="Genomic_DNA"/>
</dbReference>
<proteinExistence type="inferred from homology"/>
<evidence type="ECO:0000256" key="4">
    <source>
        <dbReference type="ARBA" id="ARBA00022670"/>
    </source>
</evidence>
<evidence type="ECO:0000256" key="10">
    <source>
        <dbReference type="RuleBase" id="RU003355"/>
    </source>
</evidence>
<dbReference type="SUPFAM" id="SSF52025">
    <property type="entry name" value="PA domain"/>
    <property type="match status" value="1"/>
</dbReference>
<dbReference type="CDD" id="cd02124">
    <property type="entry name" value="PA_PoS1_like"/>
    <property type="match status" value="1"/>
</dbReference>
<evidence type="ECO:0000256" key="11">
    <source>
        <dbReference type="SAM" id="SignalP"/>
    </source>
</evidence>
<dbReference type="PRINTS" id="PR00723">
    <property type="entry name" value="SUBTILISIN"/>
</dbReference>
<keyword evidence="2" id="KW-0134">Cell wall</keyword>
<feature type="domain" description="Peptidase S8/S53" evidence="12">
    <location>
        <begin position="157"/>
        <end position="576"/>
    </location>
</feature>
<dbReference type="PANTHER" id="PTHR43806:SF66">
    <property type="entry name" value="SERIN ENDOPEPTIDASE"/>
    <property type="match status" value="1"/>
</dbReference>
<dbReference type="CDD" id="cd07489">
    <property type="entry name" value="Peptidases_S8_5"/>
    <property type="match status" value="1"/>
</dbReference>
<evidence type="ECO:0000256" key="2">
    <source>
        <dbReference type="ARBA" id="ARBA00022512"/>
    </source>
</evidence>
<feature type="chain" id="PRO_5025572918" evidence="11">
    <location>
        <begin position="22"/>
        <end position="883"/>
    </location>
</feature>
<evidence type="ECO:0000256" key="8">
    <source>
        <dbReference type="PIRSR" id="PIRSR615500-1"/>
    </source>
</evidence>
<dbReference type="OrthoDB" id="10256524at2759"/>
<name>A0A6A5T8U4_9PLEO</name>
<dbReference type="InterPro" id="IPR010435">
    <property type="entry name" value="C5a/SBT2-like_Fn3"/>
</dbReference>
<evidence type="ECO:0000256" key="9">
    <source>
        <dbReference type="PROSITE-ProRule" id="PRU01240"/>
    </source>
</evidence>
<keyword evidence="16" id="KW-1185">Reference proteome</keyword>
<feature type="signal peptide" evidence="11">
    <location>
        <begin position="1"/>
        <end position="21"/>
    </location>
</feature>
<dbReference type="InterPro" id="IPR036852">
    <property type="entry name" value="Peptidase_S8/S53_dom_sf"/>
</dbReference>
<dbReference type="AlphaFoldDB" id="A0A6A5T8U4"/>
<organism evidence="15 16">
    <name type="scientific">Byssothecium circinans</name>
    <dbReference type="NCBI Taxonomy" id="147558"/>
    <lineage>
        <taxon>Eukaryota</taxon>
        <taxon>Fungi</taxon>
        <taxon>Dikarya</taxon>
        <taxon>Ascomycota</taxon>
        <taxon>Pezizomycotina</taxon>
        <taxon>Dothideomycetes</taxon>
        <taxon>Pleosporomycetidae</taxon>
        <taxon>Pleosporales</taxon>
        <taxon>Massarineae</taxon>
        <taxon>Massarinaceae</taxon>
        <taxon>Byssothecium</taxon>
    </lineage>
</organism>
<keyword evidence="4 9" id="KW-0645">Protease</keyword>
<evidence type="ECO:0000313" key="16">
    <source>
        <dbReference type="Proteomes" id="UP000800035"/>
    </source>
</evidence>
<dbReference type="Gene3D" id="2.60.40.1710">
    <property type="entry name" value="Subtilisin-like superfamily"/>
    <property type="match status" value="1"/>
</dbReference>
<keyword evidence="3" id="KW-0964">Secreted</keyword>
<dbReference type="Pfam" id="PF00082">
    <property type="entry name" value="Peptidase_S8"/>
    <property type="match status" value="1"/>
</dbReference>
<dbReference type="InterPro" id="IPR023828">
    <property type="entry name" value="Peptidase_S8_Ser-AS"/>
</dbReference>
<dbReference type="PANTHER" id="PTHR43806">
    <property type="entry name" value="PEPTIDASE S8"/>
    <property type="match status" value="1"/>
</dbReference>
<dbReference type="InterPro" id="IPR034187">
    <property type="entry name" value="Peptidases_S8_5"/>
</dbReference>
<evidence type="ECO:0000256" key="6">
    <source>
        <dbReference type="ARBA" id="ARBA00022801"/>
    </source>
</evidence>
<keyword evidence="6 9" id="KW-0378">Hydrolase</keyword>
<dbReference type="Proteomes" id="UP000800035">
    <property type="component" value="Unassembled WGS sequence"/>
</dbReference>
<feature type="domain" description="C5a peptidase/Subtilisin-like protease SBT2-like Fn3-like" evidence="14">
    <location>
        <begin position="618"/>
        <end position="730"/>
    </location>
</feature>
<protein>
    <submittedName>
        <fullName evidence="15">Subtilisin-like protein</fullName>
    </submittedName>
</protein>
<evidence type="ECO:0000259" key="14">
    <source>
        <dbReference type="Pfam" id="PF06280"/>
    </source>
</evidence>
<reference evidence="15" key="1">
    <citation type="journal article" date="2020" name="Stud. Mycol.">
        <title>101 Dothideomycetes genomes: a test case for predicting lifestyles and emergence of pathogens.</title>
        <authorList>
            <person name="Haridas S."/>
            <person name="Albert R."/>
            <person name="Binder M."/>
            <person name="Bloem J."/>
            <person name="Labutti K."/>
            <person name="Salamov A."/>
            <person name="Andreopoulos B."/>
            <person name="Baker S."/>
            <person name="Barry K."/>
            <person name="Bills G."/>
            <person name="Bluhm B."/>
            <person name="Cannon C."/>
            <person name="Castanera R."/>
            <person name="Culley D."/>
            <person name="Daum C."/>
            <person name="Ezra D."/>
            <person name="Gonzalez J."/>
            <person name="Henrissat B."/>
            <person name="Kuo A."/>
            <person name="Liang C."/>
            <person name="Lipzen A."/>
            <person name="Lutzoni F."/>
            <person name="Magnuson J."/>
            <person name="Mondo S."/>
            <person name="Nolan M."/>
            <person name="Ohm R."/>
            <person name="Pangilinan J."/>
            <person name="Park H.-J."/>
            <person name="Ramirez L."/>
            <person name="Alfaro M."/>
            <person name="Sun H."/>
            <person name="Tritt A."/>
            <person name="Yoshinaga Y."/>
            <person name="Zwiers L.-H."/>
            <person name="Turgeon B."/>
            <person name="Goodwin S."/>
            <person name="Spatafora J."/>
            <person name="Crous P."/>
            <person name="Grigoriev I."/>
        </authorList>
    </citation>
    <scope>NUCLEOTIDE SEQUENCE</scope>
    <source>
        <strain evidence="15">CBS 675.92</strain>
    </source>
</reference>
<dbReference type="InterPro" id="IPR050131">
    <property type="entry name" value="Peptidase_S8_subtilisin-like"/>
</dbReference>
<feature type="active site" description="Charge relay system" evidence="8 9">
    <location>
        <position position="541"/>
    </location>
</feature>
<dbReference type="InterPro" id="IPR015500">
    <property type="entry name" value="Peptidase_S8_subtilisin-rel"/>
</dbReference>
<dbReference type="InterPro" id="IPR000209">
    <property type="entry name" value="Peptidase_S8/S53_dom"/>
</dbReference>
<dbReference type="Gene3D" id="3.50.30.30">
    <property type="match status" value="1"/>
</dbReference>
<gene>
    <name evidence="15" type="ORF">CC80DRAFT_599280</name>
</gene>
<feature type="domain" description="PA" evidence="13">
    <location>
        <begin position="386"/>
        <end position="444"/>
    </location>
</feature>
<evidence type="ECO:0000256" key="3">
    <source>
        <dbReference type="ARBA" id="ARBA00022525"/>
    </source>
</evidence>
<sequence>MVNWNSVLSLAWTAFVSTAAALKVTAPDIVPGAFIAEFEDGHSTENFYNTLGSNAVAVNRRLKLDYKLFKGASFQLKNVSDVDAAAQQIAGMAAVKKLWPVRRIPLPKDTVHYTGTDRLKAEAVVSKTKRQAANTTDTFSTHVMTQVDQLRAEGVTGKGIKIGVIDTGIDYTHPALGGAFGPGNLVSYGTDLVGDGYTGFNTPVPDDDPVDHCQGHGTHVAGTIAAQANQFGFTGAAPGVTLGAYRVFGCPEDGQAANDVLIKAYNLAYEDGSDIITASIGGASGWSEDAWAVVVQRIVEAGVPCTVSAGNSGSQGLFYASTAANGKKVTAIASVDNTEAPMILLSASFTTANSSSESFGWTAGAPDTWGNVSLPLWTPSYNTSDPAAGCEDYPADTPDLSGKIVLIRRGRCTFISKALNAASHGAKYILFYNNAAGVISVAANAGGIEGVGMVTAEQGVEWIDLLAQNVTVTVNIVDPTVAQTILSGSPNTVTGGFLSTFTSWGPTYEVDLKPQFSAPGGLILSTWPVALGSYAVISGTSMACPLAAGVVALIAQVRGTLDPATIENALAGTANPNLFNDGARTYPFLAPAPQQGAGLIQAYDAAHATTLLSVSSLSFNDTANFVSSTNFTISNTGSKEVTYALSNVLAATGYTLEANSIHPAIFPNELVSEGATLKFSEEKVTIPAGGNAVVTVAPTAPAGLTASRLPVYSGYIALNSTDGQSLSLPYIGVAGSLHDATVLDKDITYLTQTSDPALNPAPANTSFVIPKSSNSTTANLPAIGITLALGSALVRVDVVPQNSSTNATEILGVKSLGNIFGFPAEYQPRAGAASSWDGLLEDGSFAPAGGYTLLVRALRIFGDRTKAEEYDVKETVPFTISYS</sequence>
<dbReference type="GO" id="GO:0016020">
    <property type="term" value="C:membrane"/>
    <property type="evidence" value="ECO:0007669"/>
    <property type="project" value="InterPro"/>
</dbReference>
<evidence type="ECO:0000259" key="13">
    <source>
        <dbReference type="Pfam" id="PF02225"/>
    </source>
</evidence>
<evidence type="ECO:0000313" key="15">
    <source>
        <dbReference type="EMBL" id="KAF1948991.1"/>
    </source>
</evidence>
<dbReference type="SUPFAM" id="SSF52743">
    <property type="entry name" value="Subtilisin-like"/>
    <property type="match status" value="1"/>
</dbReference>
<comment type="similarity">
    <text evidence="1 9 10">Belongs to the peptidase S8 family.</text>
</comment>
<dbReference type="Pfam" id="PF06280">
    <property type="entry name" value="fn3_5"/>
    <property type="match status" value="1"/>
</dbReference>
<dbReference type="InterPro" id="IPR046450">
    <property type="entry name" value="PA_dom_sf"/>
</dbReference>
<dbReference type="PROSITE" id="PS00138">
    <property type="entry name" value="SUBTILASE_SER"/>
    <property type="match status" value="1"/>
</dbReference>
<dbReference type="GO" id="GO:0004252">
    <property type="term" value="F:serine-type endopeptidase activity"/>
    <property type="evidence" value="ECO:0007669"/>
    <property type="project" value="UniProtKB-UniRule"/>
</dbReference>
<dbReference type="Pfam" id="PF02225">
    <property type="entry name" value="PA"/>
    <property type="match status" value="1"/>
</dbReference>
<dbReference type="PROSITE" id="PS00136">
    <property type="entry name" value="SUBTILASE_ASP"/>
    <property type="match status" value="1"/>
</dbReference>
<dbReference type="InterPro" id="IPR023827">
    <property type="entry name" value="Peptidase_S8_Asp-AS"/>
</dbReference>
<evidence type="ECO:0000256" key="1">
    <source>
        <dbReference type="ARBA" id="ARBA00011073"/>
    </source>
</evidence>
<dbReference type="PROSITE" id="PS51892">
    <property type="entry name" value="SUBTILASE"/>
    <property type="match status" value="1"/>
</dbReference>
<evidence type="ECO:0000259" key="12">
    <source>
        <dbReference type="Pfam" id="PF00082"/>
    </source>
</evidence>
<dbReference type="InterPro" id="IPR022398">
    <property type="entry name" value="Peptidase_S8_His-AS"/>
</dbReference>
<evidence type="ECO:0000256" key="7">
    <source>
        <dbReference type="ARBA" id="ARBA00022825"/>
    </source>
</evidence>
<keyword evidence="7 9" id="KW-0720">Serine protease</keyword>
<accession>A0A6A5T8U4</accession>
<keyword evidence="5 11" id="KW-0732">Signal</keyword>
<evidence type="ECO:0000256" key="5">
    <source>
        <dbReference type="ARBA" id="ARBA00022729"/>
    </source>
</evidence>
<dbReference type="PROSITE" id="PS00137">
    <property type="entry name" value="SUBTILASE_HIS"/>
    <property type="match status" value="1"/>
</dbReference>
<feature type="active site" description="Charge relay system" evidence="8 9">
    <location>
        <position position="166"/>
    </location>
</feature>